<dbReference type="Pfam" id="PF00903">
    <property type="entry name" value="Glyoxalase"/>
    <property type="match status" value="1"/>
</dbReference>
<dbReference type="PROSITE" id="PS51819">
    <property type="entry name" value="VOC"/>
    <property type="match status" value="1"/>
</dbReference>
<feature type="domain" description="VOC" evidence="1">
    <location>
        <begin position="63"/>
        <end position="193"/>
    </location>
</feature>
<protein>
    <submittedName>
        <fullName evidence="2">VOC family protein</fullName>
    </submittedName>
</protein>
<dbReference type="AlphaFoldDB" id="A0A6C0PAU8"/>
<proteinExistence type="predicted"/>
<evidence type="ECO:0000259" key="1">
    <source>
        <dbReference type="PROSITE" id="PS51819"/>
    </source>
</evidence>
<keyword evidence="3" id="KW-1185">Reference proteome</keyword>
<dbReference type="EMBL" id="CP048286">
    <property type="protein sequence ID" value="QHW33682.1"/>
    <property type="molecule type" value="Genomic_DNA"/>
</dbReference>
<dbReference type="InterPro" id="IPR037523">
    <property type="entry name" value="VOC_core"/>
</dbReference>
<dbReference type="RefSeq" id="WP_162643680.1">
    <property type="nucleotide sequence ID" value="NZ_CP048286.1"/>
</dbReference>
<name>A0A6C0PAU8_9BACL</name>
<dbReference type="KEGG" id="prz:GZH47_24710"/>
<dbReference type="SUPFAM" id="SSF54593">
    <property type="entry name" value="Glyoxalase/Bleomycin resistance protein/Dihydroxybiphenyl dioxygenase"/>
    <property type="match status" value="1"/>
</dbReference>
<gene>
    <name evidence="2" type="ORF">GZH47_24710</name>
</gene>
<evidence type="ECO:0000313" key="2">
    <source>
        <dbReference type="EMBL" id="QHW33682.1"/>
    </source>
</evidence>
<dbReference type="Gene3D" id="3.10.180.10">
    <property type="entry name" value="2,3-Dihydroxybiphenyl 1,2-Dioxygenase, domain 1"/>
    <property type="match status" value="1"/>
</dbReference>
<evidence type="ECO:0000313" key="3">
    <source>
        <dbReference type="Proteomes" id="UP000479114"/>
    </source>
</evidence>
<accession>A0A6C0PAU8</accession>
<reference evidence="2 3" key="1">
    <citation type="submission" date="2020-02" db="EMBL/GenBank/DDBJ databases">
        <title>Paenibacillus sp. nov., isolated from rhizosphere soil of tomato.</title>
        <authorList>
            <person name="Weon H.-Y."/>
            <person name="Lee S.A."/>
        </authorList>
    </citation>
    <scope>NUCLEOTIDE SEQUENCE [LARGE SCALE GENOMIC DNA]</scope>
    <source>
        <strain evidence="2 3">14171R-81</strain>
    </source>
</reference>
<dbReference type="CDD" id="cd06587">
    <property type="entry name" value="VOC"/>
    <property type="match status" value="1"/>
</dbReference>
<sequence>MTQIARKGVLGNKNSDGYKPHRIPNALKVIHGQTNPSLEVVMMTNDSQLEETISESKVEDIAGITCLYIPVKNVYESVKWYEKNLRCEPTSNNPVVPGMGISIMRFPDHNGQISEAGLRSTVPALFLITAKEASYNGERPAIACFTTPRIQEMFNRFKENGVNIVTEIPEDRPCGPNFSFCDPDGNLFELWQP</sequence>
<dbReference type="InterPro" id="IPR004360">
    <property type="entry name" value="Glyas_Fos-R_dOase_dom"/>
</dbReference>
<dbReference type="Proteomes" id="UP000479114">
    <property type="component" value="Chromosome"/>
</dbReference>
<organism evidence="2 3">
    <name type="scientific">Paenibacillus rhizovicinus</name>
    <dbReference type="NCBI Taxonomy" id="2704463"/>
    <lineage>
        <taxon>Bacteria</taxon>
        <taxon>Bacillati</taxon>
        <taxon>Bacillota</taxon>
        <taxon>Bacilli</taxon>
        <taxon>Bacillales</taxon>
        <taxon>Paenibacillaceae</taxon>
        <taxon>Paenibacillus</taxon>
    </lineage>
</organism>
<dbReference type="InterPro" id="IPR029068">
    <property type="entry name" value="Glyas_Bleomycin-R_OHBP_Dase"/>
</dbReference>